<organism evidence="3 4">
    <name type="scientific">Streptomyces werraensis</name>
    <dbReference type="NCBI Taxonomy" id="68284"/>
    <lineage>
        <taxon>Bacteria</taxon>
        <taxon>Bacillati</taxon>
        <taxon>Actinomycetota</taxon>
        <taxon>Actinomycetes</taxon>
        <taxon>Kitasatosporales</taxon>
        <taxon>Streptomycetaceae</taxon>
        <taxon>Streptomyces</taxon>
    </lineage>
</organism>
<gene>
    <name evidence="3" type="ORF">AB0K95_30495</name>
</gene>
<dbReference type="InterPro" id="IPR036390">
    <property type="entry name" value="WH_DNA-bd_sf"/>
</dbReference>
<dbReference type="InterPro" id="IPR018309">
    <property type="entry name" value="Tscrpt_reg_PadR_C"/>
</dbReference>
<sequence>MSLRMALLGLLVTKGPTNGYALTRTFADSLSHVWSAQHSQVYPELARLAETGLVTVEDEGPRGQKRYTVTDAGRKALRHWLTEVEPNRTVRNENALRAFLLPTLDQEDAVRLVRKEAEYYQRRTEEITRQRDMLRDPQSTGFGVHAAELGVRISSAIAEWAEWAVAQLEADRARGNGG</sequence>
<dbReference type="RefSeq" id="WP_364026813.1">
    <property type="nucleotide sequence ID" value="NZ_JBFATD010000016.1"/>
</dbReference>
<evidence type="ECO:0000259" key="2">
    <source>
        <dbReference type="Pfam" id="PF10400"/>
    </source>
</evidence>
<dbReference type="InterPro" id="IPR036388">
    <property type="entry name" value="WH-like_DNA-bd_sf"/>
</dbReference>
<dbReference type="InterPro" id="IPR005149">
    <property type="entry name" value="Tscrpt_reg_PadR_N"/>
</dbReference>
<dbReference type="PANTHER" id="PTHR43252">
    <property type="entry name" value="TRANSCRIPTIONAL REGULATOR YQJI"/>
    <property type="match status" value="1"/>
</dbReference>
<protein>
    <submittedName>
        <fullName evidence="3">PadR family transcriptional regulator</fullName>
    </submittedName>
</protein>
<dbReference type="SUPFAM" id="SSF46785">
    <property type="entry name" value="Winged helix' DNA-binding domain"/>
    <property type="match status" value="1"/>
</dbReference>
<proteinExistence type="predicted"/>
<accession>A0ABV3JN16</accession>
<keyword evidence="4" id="KW-1185">Reference proteome</keyword>
<comment type="caution">
    <text evidence="3">The sequence shown here is derived from an EMBL/GenBank/DDBJ whole genome shotgun (WGS) entry which is preliminary data.</text>
</comment>
<feature type="domain" description="Transcription regulator PadR C-terminal" evidence="2">
    <location>
        <begin position="90"/>
        <end position="169"/>
    </location>
</feature>
<reference evidence="3 4" key="1">
    <citation type="submission" date="2024-06" db="EMBL/GenBank/DDBJ databases">
        <title>The Natural Products Discovery Center: Release of the First 8490 Sequenced Strains for Exploring Actinobacteria Biosynthetic Diversity.</title>
        <authorList>
            <person name="Kalkreuter E."/>
            <person name="Kautsar S.A."/>
            <person name="Yang D."/>
            <person name="Bader C.D."/>
            <person name="Teijaro C.N."/>
            <person name="Fluegel L."/>
            <person name="Davis C.M."/>
            <person name="Simpson J.R."/>
            <person name="Lauterbach L."/>
            <person name="Steele A.D."/>
            <person name="Gui C."/>
            <person name="Meng S."/>
            <person name="Li G."/>
            <person name="Viehrig K."/>
            <person name="Ye F."/>
            <person name="Su P."/>
            <person name="Kiefer A.F."/>
            <person name="Nichols A."/>
            <person name="Cepeda A.J."/>
            <person name="Yan W."/>
            <person name="Fan B."/>
            <person name="Jiang Y."/>
            <person name="Adhikari A."/>
            <person name="Zheng C.-J."/>
            <person name="Schuster L."/>
            <person name="Cowan T.M."/>
            <person name="Smanski M.J."/>
            <person name="Chevrette M.G."/>
            <person name="De Carvalho L.P.S."/>
            <person name="Shen B."/>
        </authorList>
    </citation>
    <scope>NUCLEOTIDE SEQUENCE [LARGE SCALE GENOMIC DNA]</scope>
    <source>
        <strain evidence="3 4">NPDC052768</strain>
    </source>
</reference>
<dbReference type="Pfam" id="PF03551">
    <property type="entry name" value="PadR"/>
    <property type="match status" value="1"/>
</dbReference>
<dbReference type="PANTHER" id="PTHR43252:SF6">
    <property type="entry name" value="NEGATIVE TRANSCRIPTION REGULATOR PADR"/>
    <property type="match status" value="1"/>
</dbReference>
<evidence type="ECO:0000259" key="1">
    <source>
        <dbReference type="Pfam" id="PF03551"/>
    </source>
</evidence>
<dbReference type="EMBL" id="JBFATE010000016">
    <property type="protein sequence ID" value="MEV5249565.1"/>
    <property type="molecule type" value="Genomic_DNA"/>
</dbReference>
<dbReference type="Pfam" id="PF10400">
    <property type="entry name" value="Vir_act_alpha_C"/>
    <property type="match status" value="1"/>
</dbReference>
<name>A0ABV3JN16_9ACTN</name>
<dbReference type="Gene3D" id="1.10.10.10">
    <property type="entry name" value="Winged helix-like DNA-binding domain superfamily/Winged helix DNA-binding domain"/>
    <property type="match status" value="1"/>
</dbReference>
<feature type="domain" description="Transcription regulator PadR N-terminal" evidence="1">
    <location>
        <begin position="7"/>
        <end position="78"/>
    </location>
</feature>
<evidence type="ECO:0000313" key="3">
    <source>
        <dbReference type="EMBL" id="MEV5249565.1"/>
    </source>
</evidence>
<dbReference type="Proteomes" id="UP001552527">
    <property type="component" value="Unassembled WGS sequence"/>
</dbReference>
<evidence type="ECO:0000313" key="4">
    <source>
        <dbReference type="Proteomes" id="UP001552527"/>
    </source>
</evidence>